<keyword evidence="4" id="KW-0472">Membrane</keyword>
<evidence type="ECO:0000313" key="6">
    <source>
        <dbReference type="Proteomes" id="UP000307087"/>
    </source>
</evidence>
<dbReference type="InterPro" id="IPR042003">
    <property type="entry name" value="Sortase_E"/>
</dbReference>
<evidence type="ECO:0000256" key="4">
    <source>
        <dbReference type="SAM" id="Phobius"/>
    </source>
</evidence>
<feature type="active site" description="Acyl-thioester intermediate" evidence="2">
    <location>
        <position position="229"/>
    </location>
</feature>
<dbReference type="CDD" id="cd05830">
    <property type="entry name" value="Sortase_E"/>
    <property type="match status" value="1"/>
</dbReference>
<sequence length="253" mass="27668">MSDTDLDAPDPETPGGTATTERVRRRRSRPEQETEQKSTGRRVTFWTGCGLIAAGIAVLCWVAWQFWGTNWQSERRQNEVRDAIGEGWESGQDVVRTEFGNATAIVRIPRFGPDYAMPVLEGSSDEVLAAGIGHMEDTADAGMEGNYVLAAHRVTHGEPFAEFPSLEPGDEVIVQTRAATYTYVLDSGGEDLIIPFTETWVLDEQPVNPDAGEINPPEGVSSLITLLTCSEIFHTDNRSVVFGHLVETTPTSG</sequence>
<dbReference type="GO" id="GO:0016787">
    <property type="term" value="F:hydrolase activity"/>
    <property type="evidence" value="ECO:0007669"/>
    <property type="project" value="UniProtKB-KW"/>
</dbReference>
<dbReference type="EMBL" id="STGW01000002">
    <property type="protein sequence ID" value="THV17884.1"/>
    <property type="molecule type" value="Genomic_DNA"/>
</dbReference>
<comment type="caution">
    <text evidence="5">The sequence shown here is derived from an EMBL/GenBank/DDBJ whole genome shotgun (WGS) entry which is preliminary data.</text>
</comment>
<feature type="compositionally biased region" description="Acidic residues" evidence="3">
    <location>
        <begin position="1"/>
        <end position="10"/>
    </location>
</feature>
<evidence type="ECO:0000313" key="5">
    <source>
        <dbReference type="EMBL" id="THV17884.1"/>
    </source>
</evidence>
<dbReference type="InterPro" id="IPR005754">
    <property type="entry name" value="Sortase"/>
</dbReference>
<evidence type="ECO:0000256" key="2">
    <source>
        <dbReference type="PIRSR" id="PIRSR605754-1"/>
    </source>
</evidence>
<dbReference type="AlphaFoldDB" id="A0A4S8NQZ1"/>
<keyword evidence="1" id="KW-0378">Hydrolase</keyword>
<dbReference type="Pfam" id="PF04203">
    <property type="entry name" value="Sortase"/>
    <property type="match status" value="1"/>
</dbReference>
<protein>
    <submittedName>
        <fullName evidence="5">Class E sortase</fullName>
    </submittedName>
</protein>
<keyword evidence="4" id="KW-1133">Transmembrane helix</keyword>
<reference evidence="5 6" key="1">
    <citation type="journal article" date="2009" name="Int. J. Syst. Evol. Microbiol.">
        <title>Nocardioides caeni sp. nov., isolated from wastewater.</title>
        <authorList>
            <person name="Yoon J.H."/>
            <person name="Kang S.J."/>
            <person name="Park S."/>
            <person name="Kim W."/>
            <person name="Oh T.K."/>
        </authorList>
    </citation>
    <scope>NUCLEOTIDE SEQUENCE [LARGE SCALE GENOMIC DNA]</scope>
    <source>
        <strain evidence="5 6">DSM 23134</strain>
    </source>
</reference>
<accession>A0A4S8NQZ1</accession>
<dbReference type="NCBIfam" id="NF033747">
    <property type="entry name" value="class_E_sortase"/>
    <property type="match status" value="1"/>
</dbReference>
<organism evidence="5 6">
    <name type="scientific">Nocardioides caeni</name>
    <dbReference type="NCBI Taxonomy" id="574700"/>
    <lineage>
        <taxon>Bacteria</taxon>
        <taxon>Bacillati</taxon>
        <taxon>Actinomycetota</taxon>
        <taxon>Actinomycetes</taxon>
        <taxon>Propionibacteriales</taxon>
        <taxon>Nocardioidaceae</taxon>
        <taxon>Nocardioides</taxon>
    </lineage>
</organism>
<gene>
    <name evidence="5" type="ORF">E9934_05345</name>
</gene>
<dbReference type="RefSeq" id="WP_136561819.1">
    <property type="nucleotide sequence ID" value="NZ_BAABLS010000001.1"/>
</dbReference>
<keyword evidence="4" id="KW-0812">Transmembrane</keyword>
<name>A0A4S8NQZ1_9ACTN</name>
<dbReference type="Gene3D" id="2.40.260.10">
    <property type="entry name" value="Sortase"/>
    <property type="match status" value="1"/>
</dbReference>
<dbReference type="OrthoDB" id="5242879at2"/>
<dbReference type="Proteomes" id="UP000307087">
    <property type="component" value="Unassembled WGS sequence"/>
</dbReference>
<dbReference type="SUPFAM" id="SSF63817">
    <property type="entry name" value="Sortase"/>
    <property type="match status" value="1"/>
</dbReference>
<evidence type="ECO:0000256" key="3">
    <source>
        <dbReference type="SAM" id="MobiDB-lite"/>
    </source>
</evidence>
<dbReference type="InterPro" id="IPR023365">
    <property type="entry name" value="Sortase_dom-sf"/>
</dbReference>
<proteinExistence type="predicted"/>
<evidence type="ECO:0000256" key="1">
    <source>
        <dbReference type="ARBA" id="ARBA00022801"/>
    </source>
</evidence>
<feature type="region of interest" description="Disordered" evidence="3">
    <location>
        <begin position="1"/>
        <end position="40"/>
    </location>
</feature>
<feature type="active site" description="Proton donor/acceptor" evidence="2">
    <location>
        <position position="152"/>
    </location>
</feature>
<feature type="transmembrane region" description="Helical" evidence="4">
    <location>
        <begin position="43"/>
        <end position="67"/>
    </location>
</feature>
<feature type="compositionally biased region" description="Basic and acidic residues" evidence="3">
    <location>
        <begin position="29"/>
        <end position="38"/>
    </location>
</feature>
<keyword evidence="6" id="KW-1185">Reference proteome</keyword>
<dbReference type="InterPro" id="IPR053465">
    <property type="entry name" value="Sortase_Class_E"/>
</dbReference>
<dbReference type="NCBIfam" id="TIGR01076">
    <property type="entry name" value="sortase_fam"/>
    <property type="match status" value="1"/>
</dbReference>